<feature type="transmembrane region" description="Helical" evidence="1">
    <location>
        <begin position="42"/>
        <end position="60"/>
    </location>
</feature>
<dbReference type="EMBL" id="LWBS01000422">
    <property type="protein sequence ID" value="OAP90266.1"/>
    <property type="molecule type" value="Genomic_DNA"/>
</dbReference>
<dbReference type="InterPro" id="IPR036597">
    <property type="entry name" value="Fido-like_dom_sf"/>
</dbReference>
<dbReference type="Gene3D" id="1.10.3290.10">
    <property type="entry name" value="Fido-like domain"/>
    <property type="match status" value="1"/>
</dbReference>
<organism evidence="2">
    <name type="scientific">Rhizobium leguminosarum</name>
    <dbReference type="NCBI Taxonomy" id="384"/>
    <lineage>
        <taxon>Bacteria</taxon>
        <taxon>Pseudomonadati</taxon>
        <taxon>Pseudomonadota</taxon>
        <taxon>Alphaproteobacteria</taxon>
        <taxon>Hyphomicrobiales</taxon>
        <taxon>Rhizobiaceae</taxon>
        <taxon>Rhizobium/Agrobacterium group</taxon>
        <taxon>Rhizobium</taxon>
    </lineage>
</organism>
<keyword evidence="1" id="KW-1133">Transmembrane helix</keyword>
<evidence type="ECO:0000256" key="1">
    <source>
        <dbReference type="SAM" id="Phobius"/>
    </source>
</evidence>
<keyword evidence="1" id="KW-0472">Membrane</keyword>
<accession>A0A179BEX5</accession>
<comment type="caution">
    <text evidence="2">The sequence shown here is derived from an EMBL/GenBank/DDBJ whole genome shotgun (WGS) entry which is preliminary data.</text>
</comment>
<evidence type="ECO:0000313" key="2">
    <source>
        <dbReference type="EMBL" id="OAP90266.1"/>
    </source>
</evidence>
<reference evidence="2" key="1">
    <citation type="submission" date="2016-04" db="EMBL/GenBank/DDBJ databases">
        <title>Fast-growing isolate from the root nodules of Vavilovia formosa.</title>
        <authorList>
            <person name="Kimeklis A."/>
            <person name="Safronova V."/>
            <person name="Belimov A."/>
            <person name="Andronov E."/>
        </authorList>
    </citation>
    <scope>NUCLEOTIDE SEQUENCE [LARGE SCALE GENOMIC DNA]</scope>
    <source>
        <strain evidence="2">Vaf-46</strain>
    </source>
</reference>
<keyword evidence="1" id="KW-0812">Transmembrane</keyword>
<dbReference type="AlphaFoldDB" id="A0A179BEX5"/>
<sequence>MIGLRKSWRIFTVGSRISARYEDLESLVGGLIAFSDRAARRAMDPVVAAACLAFGFVYIHPYV</sequence>
<protein>
    <submittedName>
        <fullName evidence="2">Uncharacterized protein</fullName>
    </submittedName>
</protein>
<name>A0A179BEX5_RHILE</name>
<proteinExistence type="predicted"/>
<gene>
    <name evidence="2" type="ORF">A4U53_30015</name>
</gene>